<accession>A0ABP4ING6</accession>
<comment type="caution">
    <text evidence="1">The sequence shown here is derived from an EMBL/GenBank/DDBJ whole genome shotgun (WGS) entry which is preliminary data.</text>
</comment>
<name>A0ABP4ING6_9ACTN</name>
<dbReference type="EMBL" id="BAAAKJ010000152">
    <property type="protein sequence ID" value="GAA1394602.1"/>
    <property type="molecule type" value="Genomic_DNA"/>
</dbReference>
<reference evidence="2" key="1">
    <citation type="journal article" date="2019" name="Int. J. Syst. Evol. Microbiol.">
        <title>The Global Catalogue of Microorganisms (GCM) 10K type strain sequencing project: providing services to taxonomists for standard genome sequencing and annotation.</title>
        <authorList>
            <consortium name="The Broad Institute Genomics Platform"/>
            <consortium name="The Broad Institute Genome Sequencing Center for Infectious Disease"/>
            <person name="Wu L."/>
            <person name="Ma J."/>
        </authorList>
    </citation>
    <scope>NUCLEOTIDE SEQUENCE [LARGE SCALE GENOMIC DNA]</scope>
    <source>
        <strain evidence="2">JCM 12393</strain>
    </source>
</reference>
<sequence>MVSCREEVVVEDVRCEPSARGRRLSAAVRSGTRLPSARLHFTVPEGEDGWLPERGDAFLAALLMPAMSLGADLVVDAPVSGRLLRSARTVMEVYAAWWERLREVRVTAGEPVRARPGLDATGLFFTLGVDSFYSLLRDGEHRTEPGHRPVTELLFVNFEQHTGPDHDRLLDRVRLVAGRSGCRAVVVETNLRTLTAPLVRWEDYHGAALGSTALALQGLLGRCLIAAGFEYRHLPPYGSHPVLDHLWSTEALEVVHDGADATRAQKVARRLARSELALGNLAVCWRDRPGRNCGACEKCLRTMVALELAGVLPRCATLPGVLDLERLRTVPMGSADARDAMREVGLDAGARGRPDLAEAAALAADRYGPVPPAAVAR</sequence>
<evidence type="ECO:0000313" key="2">
    <source>
        <dbReference type="Proteomes" id="UP001499863"/>
    </source>
</evidence>
<dbReference type="Proteomes" id="UP001499863">
    <property type="component" value="Unassembled WGS sequence"/>
</dbReference>
<evidence type="ECO:0008006" key="3">
    <source>
        <dbReference type="Google" id="ProtNLM"/>
    </source>
</evidence>
<keyword evidence="2" id="KW-1185">Reference proteome</keyword>
<proteinExistence type="predicted"/>
<gene>
    <name evidence="1" type="ORF">GCM10009639_28900</name>
</gene>
<protein>
    <recommendedName>
        <fullName evidence="3">7-cyano-7-deazaguanine synthase</fullName>
    </recommendedName>
</protein>
<evidence type="ECO:0000313" key="1">
    <source>
        <dbReference type="EMBL" id="GAA1394602.1"/>
    </source>
</evidence>
<organism evidence="1 2">
    <name type="scientific">Kitasatospora putterlickiae</name>
    <dbReference type="NCBI Taxonomy" id="221725"/>
    <lineage>
        <taxon>Bacteria</taxon>
        <taxon>Bacillati</taxon>
        <taxon>Actinomycetota</taxon>
        <taxon>Actinomycetes</taxon>
        <taxon>Kitasatosporales</taxon>
        <taxon>Streptomycetaceae</taxon>
        <taxon>Kitasatospora</taxon>
    </lineage>
</organism>